<proteinExistence type="predicted"/>
<dbReference type="STRING" id="1797994.A2227_02415"/>
<evidence type="ECO:0008006" key="3">
    <source>
        <dbReference type="Google" id="ProtNLM"/>
    </source>
</evidence>
<organism evidence="1 2">
    <name type="scientific">Candidatus Falkowbacteria bacterium RIFOXYA2_FULL_47_19</name>
    <dbReference type="NCBI Taxonomy" id="1797994"/>
    <lineage>
        <taxon>Bacteria</taxon>
        <taxon>Candidatus Falkowiibacteriota</taxon>
    </lineage>
</organism>
<evidence type="ECO:0000313" key="1">
    <source>
        <dbReference type="EMBL" id="OGF26048.1"/>
    </source>
</evidence>
<reference evidence="1 2" key="1">
    <citation type="journal article" date="2016" name="Nat. Commun.">
        <title>Thousands of microbial genomes shed light on interconnected biogeochemical processes in an aquifer system.</title>
        <authorList>
            <person name="Anantharaman K."/>
            <person name="Brown C.T."/>
            <person name="Hug L.A."/>
            <person name="Sharon I."/>
            <person name="Castelle C.J."/>
            <person name="Probst A.J."/>
            <person name="Thomas B.C."/>
            <person name="Singh A."/>
            <person name="Wilkins M.J."/>
            <person name="Karaoz U."/>
            <person name="Brodie E.L."/>
            <person name="Williams K.H."/>
            <person name="Hubbard S.S."/>
            <person name="Banfield J.F."/>
        </authorList>
    </citation>
    <scope>NUCLEOTIDE SEQUENCE [LARGE SCALE GENOMIC DNA]</scope>
</reference>
<accession>A0A1F5SH48</accession>
<name>A0A1F5SH48_9BACT</name>
<gene>
    <name evidence="1" type="ORF">A2227_02415</name>
</gene>
<comment type="caution">
    <text evidence="1">The sequence shown here is derived from an EMBL/GenBank/DDBJ whole genome shotgun (WGS) entry which is preliminary data.</text>
</comment>
<sequence>MDKNSRNKRRIVVIPREEAVFWMDENGDWWNEHGRFEKRRIIEYFHASIRHDFCGFYVEQENGDILERVYFPYIDTALFVIRIIDGENPKAVLNTGIKIDLDPAALFMENDNLYIRVNGVKAKFIKQGLEEVLKLIDPEKMAIKINGRQYPMGIEKNKGFVDFLKDFFKKIW</sequence>
<evidence type="ECO:0000313" key="2">
    <source>
        <dbReference type="Proteomes" id="UP000178367"/>
    </source>
</evidence>
<dbReference type="EMBL" id="MFGB01000017">
    <property type="protein sequence ID" value="OGF26048.1"/>
    <property type="molecule type" value="Genomic_DNA"/>
</dbReference>
<dbReference type="Proteomes" id="UP000178367">
    <property type="component" value="Unassembled WGS sequence"/>
</dbReference>
<dbReference type="AlphaFoldDB" id="A0A1F5SH48"/>
<protein>
    <recommendedName>
        <fullName evidence="3">MFS transporter permease</fullName>
    </recommendedName>
</protein>